<organism evidence="1 2">
    <name type="scientific">Solanum commersonii</name>
    <name type="common">Commerson's wild potato</name>
    <name type="synonym">Commerson's nightshade</name>
    <dbReference type="NCBI Taxonomy" id="4109"/>
    <lineage>
        <taxon>Eukaryota</taxon>
        <taxon>Viridiplantae</taxon>
        <taxon>Streptophyta</taxon>
        <taxon>Embryophyta</taxon>
        <taxon>Tracheophyta</taxon>
        <taxon>Spermatophyta</taxon>
        <taxon>Magnoliopsida</taxon>
        <taxon>eudicotyledons</taxon>
        <taxon>Gunneridae</taxon>
        <taxon>Pentapetalae</taxon>
        <taxon>asterids</taxon>
        <taxon>lamiids</taxon>
        <taxon>Solanales</taxon>
        <taxon>Solanaceae</taxon>
        <taxon>Solanoideae</taxon>
        <taxon>Solaneae</taxon>
        <taxon>Solanum</taxon>
    </lineage>
</organism>
<gene>
    <name evidence="1" type="ORF">H5410_041177</name>
</gene>
<reference evidence="1 2" key="1">
    <citation type="submission" date="2020-09" db="EMBL/GenBank/DDBJ databases">
        <title>De no assembly of potato wild relative species, Solanum commersonii.</title>
        <authorList>
            <person name="Cho K."/>
        </authorList>
    </citation>
    <scope>NUCLEOTIDE SEQUENCE [LARGE SCALE GENOMIC DNA]</scope>
    <source>
        <strain evidence="1">LZ3.2</strain>
        <tissue evidence="1">Leaf</tissue>
    </source>
</reference>
<dbReference type="AlphaFoldDB" id="A0A9J5XSX7"/>
<keyword evidence="2" id="KW-1185">Reference proteome</keyword>
<proteinExistence type="predicted"/>
<accession>A0A9J5XSX7</accession>
<protein>
    <submittedName>
        <fullName evidence="1">Uncharacterized protein</fullName>
    </submittedName>
</protein>
<evidence type="ECO:0000313" key="1">
    <source>
        <dbReference type="EMBL" id="KAG5590663.1"/>
    </source>
</evidence>
<sequence>MVFNLFWTLPTLLEILKENKFNAHVQSVVISIGIEGTLYKMDQSWGMRNTKKC</sequence>
<evidence type="ECO:0000313" key="2">
    <source>
        <dbReference type="Proteomes" id="UP000824120"/>
    </source>
</evidence>
<dbReference type="Proteomes" id="UP000824120">
    <property type="component" value="Chromosome 8"/>
</dbReference>
<comment type="caution">
    <text evidence="1">The sequence shown here is derived from an EMBL/GenBank/DDBJ whole genome shotgun (WGS) entry which is preliminary data.</text>
</comment>
<name>A0A9J5XSX7_SOLCO</name>
<dbReference type="EMBL" id="JACXVP010000008">
    <property type="protein sequence ID" value="KAG5590663.1"/>
    <property type="molecule type" value="Genomic_DNA"/>
</dbReference>